<dbReference type="Gene3D" id="2.160.20.10">
    <property type="entry name" value="Single-stranded right-handed beta-helix, Pectin lyase-like"/>
    <property type="match status" value="1"/>
</dbReference>
<protein>
    <submittedName>
        <fullName evidence="1">Pectate lyase superfamily protein</fullName>
    </submittedName>
</protein>
<gene>
    <name evidence="1" type="ORF">TUEID40_01221</name>
</gene>
<dbReference type="InterPro" id="IPR012334">
    <property type="entry name" value="Pectin_lyas_fold"/>
</dbReference>
<dbReference type="SUPFAM" id="SSF51126">
    <property type="entry name" value="Pectin lyase-like"/>
    <property type="match status" value="1"/>
</dbReference>
<dbReference type="GO" id="GO:0016829">
    <property type="term" value="F:lyase activity"/>
    <property type="evidence" value="ECO:0007669"/>
    <property type="project" value="UniProtKB-KW"/>
</dbReference>
<dbReference type="RefSeq" id="WP_124124744.1">
    <property type="nucleotide sequence ID" value="NZ_CP039749.1"/>
</dbReference>
<name>A0A5E5QVM4_PSEAI</name>
<proteinExistence type="predicted"/>
<dbReference type="InterPro" id="IPR011050">
    <property type="entry name" value="Pectin_lyase_fold/virulence"/>
</dbReference>
<accession>A0A5E5QVM4</accession>
<dbReference type="AlphaFoldDB" id="A0A5E5QVM4"/>
<dbReference type="EMBL" id="LR700248">
    <property type="protein sequence ID" value="VVH80067.1"/>
    <property type="molecule type" value="Genomic_DNA"/>
</dbReference>
<organism evidence="1">
    <name type="scientific">Pseudomonas aeruginosa</name>
    <dbReference type="NCBI Taxonomy" id="287"/>
    <lineage>
        <taxon>Bacteria</taxon>
        <taxon>Pseudomonadati</taxon>
        <taxon>Pseudomonadota</taxon>
        <taxon>Gammaproteobacteria</taxon>
        <taxon>Pseudomonadales</taxon>
        <taxon>Pseudomonadaceae</taxon>
        <taxon>Pseudomonas</taxon>
    </lineage>
</organism>
<evidence type="ECO:0000313" key="1">
    <source>
        <dbReference type="EMBL" id="VVH80067.1"/>
    </source>
</evidence>
<keyword evidence="1" id="KW-0456">Lyase</keyword>
<reference evidence="1" key="1">
    <citation type="submission" date="2019-09" db="EMBL/GenBank/DDBJ databases">
        <authorList>
            <person name="Gross C."/>
            <person name="Bohn E."/>
        </authorList>
    </citation>
    <scope>NUCLEOTIDE SEQUENCE</scope>
    <source>
        <strain evidence="1">ID40</strain>
    </source>
</reference>
<sequence length="530" mass="56037">MSDFLEMQGDDPVPLGLAKMEARNVDNVQSLIGVIGQYAGERVATTSYWPGWESRDVGPVGGGVYVWMPSKPKAYHNAGKYFSPTVPWDGSESTFSDYISGYGETDPSGVGCWVLLDKPGVFDVLQWGARNDATANGANDAVIQPLLDYVESAISGGFGGVVEFPRGNYRFTVYFSVRDRTVLRGEGTSATIIQFYGTGTGNCITLGPTGPRHPIHPSGHWVFGTRIENLAISGANIYRGLERAMVYTDGAHEHSGLFNVVVRDFVSWGVNYNTGNGGPASFSFSDVEMYGSDTSPSAGTKRGLVCQAGGSLIVVDRSTITGGATYRLDQAILMLKDNLIANGVHVEQSAVGVSLSQTDSQSPKVNVISGVTGNSTVAELFVISSAFEGSVSASGLVNTSLSVTGLGVIRNNRTGERYVDRAVSSYNYGFSVEPGAAISHGRISVTSGVASVVKSTGRGFATTRTAVGVVRVVLSSPMPDANYVVNSTARSTTGMVVEFSPISTTVFEIRTYSTSGVASDPTSIWFALYA</sequence>